<organism evidence="1">
    <name type="scientific">Planktothricoides raciborskii GIHE-MW2</name>
    <dbReference type="NCBI Taxonomy" id="2792601"/>
    <lineage>
        <taxon>Bacteria</taxon>
        <taxon>Bacillati</taxon>
        <taxon>Cyanobacteriota</taxon>
        <taxon>Cyanophyceae</taxon>
        <taxon>Oscillatoriophycideae</taxon>
        <taxon>Oscillatoriales</taxon>
        <taxon>Oscillatoriaceae</taxon>
        <taxon>Planktothricoides</taxon>
    </lineage>
</organism>
<accession>A0AAU8JLR1</accession>
<protein>
    <submittedName>
        <fullName evidence="1">DUF1816 domain-containing protein</fullName>
    </submittedName>
</protein>
<proteinExistence type="predicted"/>
<evidence type="ECO:0000313" key="1">
    <source>
        <dbReference type="EMBL" id="XCM39665.1"/>
    </source>
</evidence>
<gene>
    <name evidence="1" type="ORF">ABWT76_002611</name>
</gene>
<name>A0AAU8JLR1_9CYAN</name>
<dbReference type="EMBL" id="CP159837">
    <property type="protein sequence ID" value="XCM39665.1"/>
    <property type="molecule type" value="Genomic_DNA"/>
</dbReference>
<dbReference type="Pfam" id="PF08846">
    <property type="entry name" value="DUF1816"/>
    <property type="match status" value="1"/>
</dbReference>
<dbReference type="RefSeq" id="WP_156331856.1">
    <property type="nucleotide sequence ID" value="NZ_CP159837.1"/>
</dbReference>
<dbReference type="AlphaFoldDB" id="A0AAU8JLR1"/>
<dbReference type="InterPro" id="IPR014945">
    <property type="entry name" value="DUF1816"/>
</dbReference>
<sequence>MKTLKELMINLLNYFGLAWWVEIVTETPRCTYYFGPFFTKTEAEIAKSGYIDDLEQEGAQGIAFLVKRCKPNLLTISDDLEEIPSPTGKPAFNL</sequence>
<reference evidence="1" key="1">
    <citation type="submission" date="2024-07" db="EMBL/GenBank/DDBJ databases">
        <authorList>
            <person name="Kim Y.J."/>
            <person name="Jeong J.Y."/>
        </authorList>
    </citation>
    <scope>NUCLEOTIDE SEQUENCE</scope>
    <source>
        <strain evidence="1">GIHE-MW2</strain>
    </source>
</reference>